<reference evidence="1 2" key="1">
    <citation type="journal article" date="2015" name="Genome Announc.">
        <title>Genome sequencing of 18 francisella strains to aid in assay development and testing.</title>
        <authorList>
            <person name="Johnson S.L."/>
            <person name="Daligault H.E."/>
            <person name="Davenport K.W."/>
            <person name="Coyne S.R."/>
            <person name="Frey K.G."/>
            <person name="Koroleva G.I."/>
            <person name="Broomall S.M."/>
            <person name="Bishop-Lilly K.A."/>
            <person name="Bruce D.C."/>
            <person name="Chertkov O."/>
            <person name="Freitas T."/>
            <person name="Jaissle J."/>
            <person name="Ladner J.T."/>
            <person name="Rosenzweig C.N."/>
            <person name="Gibbons H.S."/>
            <person name="Palacios G.F."/>
            <person name="Redden C.L."/>
            <person name="Xu Y."/>
            <person name="Minogue T.D."/>
            <person name="Chain P.S."/>
        </authorList>
    </citation>
    <scope>NUCLEOTIDE SEQUENCE [LARGE SCALE GENOMIC DNA]</scope>
    <source>
        <strain evidence="1 2">GA01-2794</strain>
    </source>
</reference>
<dbReference type="PANTHER" id="PTHR38733:SF1">
    <property type="entry name" value="TYPE IV METHYL-DIRECTED RESTRICTION ENZYME ECOKMCRBC"/>
    <property type="match status" value="1"/>
</dbReference>
<accession>A0A0B6D104</accession>
<dbReference type="EMBL" id="CP009440">
    <property type="protein sequence ID" value="AJI52531.1"/>
    <property type="molecule type" value="Genomic_DNA"/>
</dbReference>
<dbReference type="PANTHER" id="PTHR38733">
    <property type="entry name" value="PROTEIN MCRC"/>
    <property type="match status" value="1"/>
</dbReference>
<proteinExistence type="predicted"/>
<sequence length="442" mass="51457">MSFKDPEPIFEHQELEWSKISNKSKAIKTLEWFEKQQNFKPFKYTAKGIKARQYVGVISLGGQLVQVLPKVFSSDRSLSGVEVPSGNSIKDNITGLMYLLKLTKKLKINEVDLAKLCKHTDSMLEVFIRLFADNLLELLQNDYRRNYVAQEDNLKFVKGKINFTKHLRNNYIDKSKFYCSYDEYESNILLNQLLKATVKKCISSTKSSFAILQKCDQLLTDVDDKRFTSPNICNRVKFTRLNQKYEYVFNLAKLLLFGNSPKLTTNDNHTFSIMFDMNTLFEEAIFEILDSNKSDFDITNIQAQSPQKEIFDKGSIAKFTMKPDIYIKKKDGLIMVLDTKYKLIEGIRSDYNSSQKQVSQGDVYQMFAYSKYYDAKRSILLYPQFEKSFDNEFGSKDIGFNLQISTIDLHLKVNDASYKDFIKSLKEKLQKILKEKMKNFSE</sequence>
<dbReference type="Proteomes" id="UP000031830">
    <property type="component" value="Chromosome"/>
</dbReference>
<organism evidence="1 2">
    <name type="scientific">Francisella philomiragia</name>
    <dbReference type="NCBI Taxonomy" id="28110"/>
    <lineage>
        <taxon>Bacteria</taxon>
        <taxon>Pseudomonadati</taxon>
        <taxon>Pseudomonadota</taxon>
        <taxon>Gammaproteobacteria</taxon>
        <taxon>Thiotrichales</taxon>
        <taxon>Francisellaceae</taxon>
        <taxon>Francisella</taxon>
    </lineage>
</organism>
<dbReference type="Pfam" id="PF10117">
    <property type="entry name" value="McrBC"/>
    <property type="match status" value="1"/>
</dbReference>
<evidence type="ECO:0000313" key="1">
    <source>
        <dbReference type="EMBL" id="AJI52531.1"/>
    </source>
</evidence>
<gene>
    <name evidence="1" type="ORF">LA55_495</name>
</gene>
<dbReference type="InterPro" id="IPR011604">
    <property type="entry name" value="PDDEXK-like_dom_sf"/>
</dbReference>
<dbReference type="KEGG" id="fpz:LA55_495"/>
<dbReference type="InterPro" id="IPR019292">
    <property type="entry name" value="McrC"/>
</dbReference>
<protein>
    <submittedName>
        <fullName evidence="1">McrBC 5-methylcytosine restriction system component family protein</fullName>
    </submittedName>
</protein>
<name>A0A0B6D104_9GAMM</name>
<evidence type="ECO:0000313" key="2">
    <source>
        <dbReference type="Proteomes" id="UP000031830"/>
    </source>
</evidence>
<dbReference type="REBASE" id="102493">
    <property type="entry name" value="Fph2794McrBCP"/>
</dbReference>
<dbReference type="OrthoDB" id="307209at2"/>
<dbReference type="Gene3D" id="3.90.320.10">
    <property type="match status" value="1"/>
</dbReference>
<dbReference type="AlphaFoldDB" id="A0A0B6D104"/>
<dbReference type="RefSeq" id="WP_044525733.1">
    <property type="nucleotide sequence ID" value="NZ_CP009440.1"/>
</dbReference>